<comment type="caution">
    <text evidence="2">The sequence shown here is derived from an EMBL/GenBank/DDBJ whole genome shotgun (WGS) entry which is preliminary data.</text>
</comment>
<protein>
    <submittedName>
        <fullName evidence="2">Uncharacterized protein</fullName>
    </submittedName>
</protein>
<reference evidence="2 3" key="1">
    <citation type="submission" date="2019-01" db="EMBL/GenBank/DDBJ databases">
        <title>A draft genome assembly of the solar-powered sea slug Elysia chlorotica.</title>
        <authorList>
            <person name="Cai H."/>
            <person name="Li Q."/>
            <person name="Fang X."/>
            <person name="Li J."/>
            <person name="Curtis N.E."/>
            <person name="Altenburger A."/>
            <person name="Shibata T."/>
            <person name="Feng M."/>
            <person name="Maeda T."/>
            <person name="Schwartz J.A."/>
            <person name="Shigenobu S."/>
            <person name="Lundholm N."/>
            <person name="Nishiyama T."/>
            <person name="Yang H."/>
            <person name="Hasebe M."/>
            <person name="Li S."/>
            <person name="Pierce S.K."/>
            <person name="Wang J."/>
        </authorList>
    </citation>
    <scope>NUCLEOTIDE SEQUENCE [LARGE SCALE GENOMIC DNA]</scope>
    <source>
        <strain evidence="2">EC2010</strain>
        <tissue evidence="2">Whole organism of an adult</tissue>
    </source>
</reference>
<dbReference type="Proteomes" id="UP000271974">
    <property type="component" value="Unassembled WGS sequence"/>
</dbReference>
<sequence length="696" mass="73378">MSLPTSTSTSTTNPPPTSVDSGRRQEETTAGGQDTGSVGTAAVKETSNPAQPPPPTGVVLAECHRGVLALHAALAQLDAAGTHLTRALAAGMQSTGYSCVGDVLKSRLEEVFAAGACPPSVAILKEMEGLLFQLQATGTDQHTYGQTLCHVSLLLAKLEKQYVTLCTAKMADLLHSLLGLSGQGEEQDEATSGQDQAAITREVTRLVLGLGLADGLDIPGSSGTKVYKPANSSLPSSPWGSPKSRKGQDRAVKRTQGQKSGGGSFRIMSLFERKSPPKDERKSMFYFDVDTSSSGRDSLIPTVSVTAGSQEEGLDVCGPSLTDKWGTQQAATASTDSDKFSTPQITSLRSSQLATEEELESVINLLSGLGTHSAGGTTGSGTAHMQVIPEVVIPQAPVQLSVPQIYRMPSPTSDTQAEEMRAQKSQQVHRRSEGCLDLSAMGRVSNWPHQYHHRASLPSVQVFSASGSQYQRQYPSPLHHYHPQHHHQQPRSGFDSPSPVPSFIRDSPSPSYGISNPPSPSYFQREAPLSPLFRSSSACAGDQSHSGSGYGQYLRVAGHQHRSNMLSPLQWLAPPVSPHMGGSLASLNLSQGSSVGAMDSASAHNLGGTASPGWPPYLTPSCVGASLSPGLCSMGDASSWTGAHDSDLSDDSSTEDQFFAVGKDLSHMMESKAAARGPLQGLTTGRPRYACPARNL</sequence>
<feature type="region of interest" description="Disordered" evidence="1">
    <location>
        <begin position="221"/>
        <end position="276"/>
    </location>
</feature>
<feature type="compositionally biased region" description="Basic residues" evidence="1">
    <location>
        <begin position="479"/>
        <end position="489"/>
    </location>
</feature>
<evidence type="ECO:0000313" key="2">
    <source>
        <dbReference type="EMBL" id="RUS70215.1"/>
    </source>
</evidence>
<accession>A0A433SM25</accession>
<dbReference type="AlphaFoldDB" id="A0A433SM25"/>
<name>A0A433SM25_ELYCH</name>
<gene>
    <name evidence="2" type="ORF">EGW08_022025</name>
</gene>
<feature type="compositionally biased region" description="Polar residues" evidence="1">
    <location>
        <begin position="28"/>
        <end position="38"/>
    </location>
</feature>
<feature type="region of interest" description="Disordered" evidence="1">
    <location>
        <begin position="1"/>
        <end position="58"/>
    </location>
</feature>
<organism evidence="2 3">
    <name type="scientific">Elysia chlorotica</name>
    <name type="common">Eastern emerald elysia</name>
    <name type="synonym">Sea slug</name>
    <dbReference type="NCBI Taxonomy" id="188477"/>
    <lineage>
        <taxon>Eukaryota</taxon>
        <taxon>Metazoa</taxon>
        <taxon>Spiralia</taxon>
        <taxon>Lophotrochozoa</taxon>
        <taxon>Mollusca</taxon>
        <taxon>Gastropoda</taxon>
        <taxon>Heterobranchia</taxon>
        <taxon>Euthyneura</taxon>
        <taxon>Panpulmonata</taxon>
        <taxon>Sacoglossa</taxon>
        <taxon>Placobranchoidea</taxon>
        <taxon>Plakobranchidae</taxon>
        <taxon>Elysia</taxon>
    </lineage>
</organism>
<feature type="region of interest" description="Disordered" evidence="1">
    <location>
        <begin position="466"/>
        <end position="526"/>
    </location>
</feature>
<dbReference type="EMBL" id="RQTK01001463">
    <property type="protein sequence ID" value="RUS70215.1"/>
    <property type="molecule type" value="Genomic_DNA"/>
</dbReference>
<keyword evidence="3" id="KW-1185">Reference proteome</keyword>
<proteinExistence type="predicted"/>
<dbReference type="OrthoDB" id="6086695at2759"/>
<evidence type="ECO:0000256" key="1">
    <source>
        <dbReference type="SAM" id="MobiDB-lite"/>
    </source>
</evidence>
<feature type="region of interest" description="Disordered" evidence="1">
    <location>
        <begin position="410"/>
        <end position="430"/>
    </location>
</feature>
<feature type="compositionally biased region" description="Low complexity" evidence="1">
    <location>
        <begin position="1"/>
        <end position="12"/>
    </location>
</feature>
<feature type="compositionally biased region" description="Polar residues" evidence="1">
    <location>
        <begin position="230"/>
        <end position="239"/>
    </location>
</feature>
<evidence type="ECO:0000313" key="3">
    <source>
        <dbReference type="Proteomes" id="UP000271974"/>
    </source>
</evidence>